<dbReference type="PROSITE" id="PS51140">
    <property type="entry name" value="CUE"/>
    <property type="match status" value="1"/>
</dbReference>
<reference evidence="6" key="2">
    <citation type="journal article" date="2023" name="Science">
        <title>Genomic signatures of disease resistance in endangered staghorn corals.</title>
        <authorList>
            <person name="Vollmer S.V."/>
            <person name="Selwyn J.D."/>
            <person name="Despard B.A."/>
            <person name="Roesel C.L."/>
        </authorList>
    </citation>
    <scope>NUCLEOTIDE SEQUENCE</scope>
    <source>
        <strain evidence="6">K2</strain>
    </source>
</reference>
<evidence type="ECO:0000256" key="1">
    <source>
        <dbReference type="ARBA" id="ARBA00022786"/>
    </source>
</evidence>
<dbReference type="GO" id="GO:0004842">
    <property type="term" value="F:ubiquitin-protein transferase activity"/>
    <property type="evidence" value="ECO:0007669"/>
    <property type="project" value="InterPro"/>
</dbReference>
<name>A0AAD9VF44_ACRCE</name>
<evidence type="ECO:0000259" key="4">
    <source>
        <dbReference type="PROSITE" id="PS50237"/>
    </source>
</evidence>
<accession>A0AAD9VF44</accession>
<dbReference type="Pfam" id="PF00632">
    <property type="entry name" value="HECT"/>
    <property type="match status" value="1"/>
</dbReference>
<dbReference type="Proteomes" id="UP001249851">
    <property type="component" value="Unassembled WGS sequence"/>
</dbReference>
<comment type="caution">
    <text evidence="6">The sequence shown here is derived from an EMBL/GenBank/DDBJ whole genome shotgun (WGS) entry which is preliminary data.</text>
</comment>
<feature type="domain" description="HECT" evidence="4">
    <location>
        <begin position="525"/>
        <end position="708"/>
    </location>
</feature>
<dbReference type="InterPro" id="IPR003892">
    <property type="entry name" value="CUE"/>
</dbReference>
<feature type="compositionally biased region" description="Low complexity" evidence="3">
    <location>
        <begin position="43"/>
        <end position="69"/>
    </location>
</feature>
<keyword evidence="7" id="KW-1185">Reference proteome</keyword>
<evidence type="ECO:0000256" key="3">
    <source>
        <dbReference type="SAM" id="MobiDB-lite"/>
    </source>
</evidence>
<evidence type="ECO:0008006" key="8">
    <source>
        <dbReference type="Google" id="ProtNLM"/>
    </source>
</evidence>
<organism evidence="6 7">
    <name type="scientific">Acropora cervicornis</name>
    <name type="common">Staghorn coral</name>
    <dbReference type="NCBI Taxonomy" id="6130"/>
    <lineage>
        <taxon>Eukaryota</taxon>
        <taxon>Metazoa</taxon>
        <taxon>Cnidaria</taxon>
        <taxon>Anthozoa</taxon>
        <taxon>Hexacorallia</taxon>
        <taxon>Scleractinia</taxon>
        <taxon>Astrocoeniina</taxon>
        <taxon>Acroporidae</taxon>
        <taxon>Acropora</taxon>
    </lineage>
</organism>
<evidence type="ECO:0000313" key="6">
    <source>
        <dbReference type="EMBL" id="KAK2572104.1"/>
    </source>
</evidence>
<evidence type="ECO:0000259" key="5">
    <source>
        <dbReference type="PROSITE" id="PS51140"/>
    </source>
</evidence>
<dbReference type="Gene3D" id="3.30.2410.10">
    <property type="entry name" value="Hect, E3 ligase catalytic domain"/>
    <property type="match status" value="1"/>
</dbReference>
<feature type="domain" description="CUE" evidence="5">
    <location>
        <begin position="311"/>
        <end position="354"/>
    </location>
</feature>
<feature type="region of interest" description="Disordered" evidence="3">
    <location>
        <begin position="28"/>
        <end position="69"/>
    </location>
</feature>
<gene>
    <name evidence="6" type="ORF">P5673_002306</name>
</gene>
<dbReference type="PROSITE" id="PS50237">
    <property type="entry name" value="HECT"/>
    <property type="match status" value="1"/>
</dbReference>
<proteinExistence type="predicted"/>
<feature type="active site" description="Glycyl thioester intermediate" evidence="2">
    <location>
        <position position="674"/>
    </location>
</feature>
<dbReference type="EMBL" id="JARQWQ010000004">
    <property type="protein sequence ID" value="KAK2572104.1"/>
    <property type="molecule type" value="Genomic_DNA"/>
</dbReference>
<reference evidence="6" key="1">
    <citation type="journal article" date="2023" name="G3 (Bethesda)">
        <title>Whole genome assembly and annotation of the endangered Caribbean coral Acropora cervicornis.</title>
        <authorList>
            <person name="Selwyn J.D."/>
            <person name="Vollmer S.V."/>
        </authorList>
    </citation>
    <scope>NUCLEOTIDE SEQUENCE</scope>
    <source>
        <strain evidence="6">K2</strain>
    </source>
</reference>
<sequence>MAAVRGEGDDLPARCISLLQEVKDLIEARSSGPENTDETAAFSSSERQARSSSSTRTVQQQQGNNTTQQRVMQNFRSLYAPYSAACSSSASARPPAAKKPRTFQVRETWTHDFFCLGSTQAVSVPSRAQKITLQNAGLGRRKVVFSCKGTALDVKTKLESVFPKLKAGGGFELLRSGSPSSKLSLITPPSGGYSVAFLRDAAGLGQALAYIRPLQKDLDMLENQSTEQVVGENILSVKCLECEEDVALATFRQHQAQCNIKTWERETLLTTDNSLGLVEIRIHTVICFKCQGTSSDGYKVNEECSMLNTEDRASLESQLMEMFPGETPEKIQYALLQGTHDLSGAAEYLLNGVMDNKEDEDEDNTDWNTPLSAWGLRKLDYQEALMKFVSGAVQSHLPEEHLVITRDKSIITQELVRGKFNGIKLFEGEAGHLVPSCDYDLVSSCFFVLVGKMVVHSFINECKGLEGISPAVISYVISGSRDTALEHLVLEDIPDPCLRQILKEELGKFTSDGDFNIADTLVSAGFPHIEVLPSNRSLAYECVLTYEVVTKRIPVLDDLRKGLDSVRVMATTGTDLVQQHPQVQQLIFPAAESKIEVSELRQLIKYNQTDGSTAQAAEYFEKYLDELNTRDEETLGGLLQLWTGWPSLTMIEEKMTVAFLAKTSNKVLAEADTCFKSLKIPTYHTEYENFVKYMDLSISHGKVGFGKM</sequence>
<protein>
    <recommendedName>
        <fullName evidence="8">HECT domain-containing protein</fullName>
    </recommendedName>
</protein>
<evidence type="ECO:0000313" key="7">
    <source>
        <dbReference type="Proteomes" id="UP001249851"/>
    </source>
</evidence>
<dbReference type="AlphaFoldDB" id="A0AAD9VF44"/>
<evidence type="ECO:0000256" key="2">
    <source>
        <dbReference type="PROSITE-ProRule" id="PRU00104"/>
    </source>
</evidence>
<dbReference type="InterPro" id="IPR035983">
    <property type="entry name" value="Hect_E3_ubiquitin_ligase"/>
</dbReference>
<dbReference type="InterPro" id="IPR000569">
    <property type="entry name" value="HECT_dom"/>
</dbReference>
<keyword evidence="1 2" id="KW-0833">Ubl conjugation pathway</keyword>
<dbReference type="SUPFAM" id="SSF56204">
    <property type="entry name" value="Hect, E3 ligase catalytic domain"/>
    <property type="match status" value="1"/>
</dbReference>
<dbReference type="GO" id="GO:0043130">
    <property type="term" value="F:ubiquitin binding"/>
    <property type="evidence" value="ECO:0007669"/>
    <property type="project" value="InterPro"/>
</dbReference>